<dbReference type="AlphaFoldDB" id="A0A3S0PJK3"/>
<dbReference type="Pfam" id="PF02321">
    <property type="entry name" value="OEP"/>
    <property type="match status" value="2"/>
</dbReference>
<dbReference type="PROSITE" id="PS51257">
    <property type="entry name" value="PROKAR_LIPOPROTEIN"/>
    <property type="match status" value="1"/>
</dbReference>
<accession>A0A3S0PJK3</accession>
<dbReference type="GO" id="GO:0009279">
    <property type="term" value="C:cell outer membrane"/>
    <property type="evidence" value="ECO:0007669"/>
    <property type="project" value="UniProtKB-SubCell"/>
</dbReference>
<dbReference type="Proteomes" id="UP000274358">
    <property type="component" value="Unassembled WGS sequence"/>
</dbReference>
<evidence type="ECO:0000313" key="5">
    <source>
        <dbReference type="Proteomes" id="UP000274358"/>
    </source>
</evidence>
<feature type="signal peptide" evidence="2">
    <location>
        <begin position="1"/>
        <end position="23"/>
    </location>
</feature>
<dbReference type="OrthoDB" id="9770517at2"/>
<evidence type="ECO:0000313" key="4">
    <source>
        <dbReference type="EMBL" id="RUL77482.1"/>
    </source>
</evidence>
<evidence type="ECO:0000256" key="2">
    <source>
        <dbReference type="RuleBase" id="RU362097"/>
    </source>
</evidence>
<feature type="coiled-coil region" evidence="3">
    <location>
        <begin position="70"/>
        <end position="104"/>
    </location>
</feature>
<dbReference type="InterPro" id="IPR003423">
    <property type="entry name" value="OMP_efflux"/>
</dbReference>
<dbReference type="SUPFAM" id="SSF56954">
    <property type="entry name" value="Outer membrane efflux proteins (OEP)"/>
    <property type="match status" value="1"/>
</dbReference>
<keyword evidence="2" id="KW-0449">Lipoprotein</keyword>
<organism evidence="4 5">
    <name type="scientific">Dyella choica</name>
    <dbReference type="NCBI Taxonomy" id="1927959"/>
    <lineage>
        <taxon>Bacteria</taxon>
        <taxon>Pseudomonadati</taxon>
        <taxon>Pseudomonadota</taxon>
        <taxon>Gammaproteobacteria</taxon>
        <taxon>Lysobacterales</taxon>
        <taxon>Rhodanobacteraceae</taxon>
        <taxon>Dyella</taxon>
    </lineage>
</organism>
<dbReference type="Gene3D" id="1.20.1600.10">
    <property type="entry name" value="Outer membrane efflux proteins (OEP)"/>
    <property type="match status" value="1"/>
</dbReference>
<comment type="similarity">
    <text evidence="1 2">Belongs to the outer membrane factor (OMF) (TC 1.B.17) family.</text>
</comment>
<evidence type="ECO:0000256" key="1">
    <source>
        <dbReference type="ARBA" id="ARBA00007613"/>
    </source>
</evidence>
<keyword evidence="2" id="KW-0564">Palmitate</keyword>
<dbReference type="GO" id="GO:0015562">
    <property type="term" value="F:efflux transmembrane transporter activity"/>
    <property type="evidence" value="ECO:0007669"/>
    <property type="project" value="InterPro"/>
</dbReference>
<evidence type="ECO:0000256" key="3">
    <source>
        <dbReference type="SAM" id="Coils"/>
    </source>
</evidence>
<dbReference type="EMBL" id="RYYV01000004">
    <property type="protein sequence ID" value="RUL77482.1"/>
    <property type="molecule type" value="Genomic_DNA"/>
</dbReference>
<feature type="chain" id="PRO_5018381775" evidence="2">
    <location>
        <begin position="24"/>
        <end position="488"/>
    </location>
</feature>
<keyword evidence="5" id="KW-1185">Reference proteome</keyword>
<keyword evidence="2" id="KW-1134">Transmembrane beta strand</keyword>
<comment type="subcellular location">
    <subcellularLocation>
        <location evidence="2">Cell outer membrane</location>
        <topology evidence="2">Lipid-anchor</topology>
    </subcellularLocation>
</comment>
<dbReference type="RefSeq" id="WP_126683877.1">
    <property type="nucleotide sequence ID" value="NZ_RYYV01000004.1"/>
</dbReference>
<dbReference type="Gene3D" id="2.20.200.10">
    <property type="entry name" value="Outer membrane efflux proteins (OEP)"/>
    <property type="match status" value="1"/>
</dbReference>
<dbReference type="NCBIfam" id="TIGR01845">
    <property type="entry name" value="outer_NodT"/>
    <property type="match status" value="1"/>
</dbReference>
<keyword evidence="3" id="KW-0175">Coiled coil</keyword>
<keyword evidence="2" id="KW-0812">Transmembrane</keyword>
<comment type="caution">
    <text evidence="4">The sequence shown here is derived from an EMBL/GenBank/DDBJ whole genome shotgun (WGS) entry which is preliminary data.</text>
</comment>
<keyword evidence="2" id="KW-0472">Membrane</keyword>
<protein>
    <submittedName>
        <fullName evidence="4">Efflux transporter outer membrane subunit</fullName>
    </submittedName>
</protein>
<proteinExistence type="inferred from homology"/>
<dbReference type="PANTHER" id="PTHR30203:SF33">
    <property type="entry name" value="BLR4455 PROTEIN"/>
    <property type="match status" value="1"/>
</dbReference>
<gene>
    <name evidence="4" type="ORF">EKH80_06210</name>
</gene>
<reference evidence="4 5" key="1">
    <citation type="submission" date="2018-12" db="EMBL/GenBank/DDBJ databases">
        <title>Dyella dinghuensis sp. nov. DHOA06 and Dyella choica sp. nov. 4M-K27, isolated from forest soil.</title>
        <authorList>
            <person name="Qiu L.-H."/>
            <person name="Gao Z.-H."/>
        </authorList>
    </citation>
    <scope>NUCLEOTIDE SEQUENCE [LARGE SCALE GENOMIC DNA]</scope>
    <source>
        <strain evidence="4 5">4M-K27</strain>
    </source>
</reference>
<dbReference type="InterPro" id="IPR010131">
    <property type="entry name" value="MdtP/NodT-like"/>
</dbReference>
<dbReference type="PANTHER" id="PTHR30203">
    <property type="entry name" value="OUTER MEMBRANE CATION EFFLUX PROTEIN"/>
    <property type="match status" value="1"/>
</dbReference>
<name>A0A3S0PJK3_9GAMM</name>
<keyword evidence="2" id="KW-0732">Signal</keyword>
<sequence>MKTKPAVRVRPLLVMLAATLISACDLAPQYSRPSTPPVSAYKEAGQWITATPSDAIPRENWWTVFHDATLDTLEARVTQANQDLQGAIARFDEARADARQAQADFYPTIDANGSATRNHLSGNVANPLPHRTFQQYNLGLDFSYELDIWGRVRNEARAGKYRTEASAGDLATLDLSVHAELAVDYFLLRGYDSEQDILDRTVQNYQTNLDLTEARIKVGYARKSDVSAARAQWESARTQAAEIKLKRAKLEHAIAILTGVPPANLSLPGHLLDVEPPSIDAALPSQLLERRPDVASAERRVAAANADIGVARAAYFPTINLNTLIGLAAGGAGSVFSASSQAWSFGPSATLNVFDGGRRGAINAKARAQHDEAVATYRQTVLKAFGEVEDNLVSLNQLAQEAQTQQAAVTDSAETTRHATDLYKGGLQSYFDVVQAQNIELQARLADVDVRTRRMTSSVLLIKALGGGWSRDALELGATTAESTVRAK</sequence>